<feature type="compositionally biased region" description="Polar residues" evidence="1">
    <location>
        <begin position="145"/>
        <end position="156"/>
    </location>
</feature>
<feature type="non-terminal residue" evidence="2">
    <location>
        <position position="1"/>
    </location>
</feature>
<feature type="compositionally biased region" description="Basic and acidic residues" evidence="1">
    <location>
        <begin position="112"/>
        <end position="125"/>
    </location>
</feature>
<accession>A0ABN9R4L8</accession>
<feature type="compositionally biased region" description="Basic residues" evidence="1">
    <location>
        <begin position="175"/>
        <end position="191"/>
    </location>
</feature>
<evidence type="ECO:0000313" key="3">
    <source>
        <dbReference type="Proteomes" id="UP001189429"/>
    </source>
</evidence>
<protein>
    <submittedName>
        <fullName evidence="2">Uncharacterized protein</fullName>
    </submittedName>
</protein>
<feature type="compositionally biased region" description="Basic and acidic residues" evidence="1">
    <location>
        <begin position="1"/>
        <end position="27"/>
    </location>
</feature>
<gene>
    <name evidence="2" type="ORF">PCOR1329_LOCUS17300</name>
</gene>
<organism evidence="2 3">
    <name type="scientific">Prorocentrum cordatum</name>
    <dbReference type="NCBI Taxonomy" id="2364126"/>
    <lineage>
        <taxon>Eukaryota</taxon>
        <taxon>Sar</taxon>
        <taxon>Alveolata</taxon>
        <taxon>Dinophyceae</taxon>
        <taxon>Prorocentrales</taxon>
        <taxon>Prorocentraceae</taxon>
        <taxon>Prorocentrum</taxon>
    </lineage>
</organism>
<comment type="caution">
    <text evidence="2">The sequence shown here is derived from an EMBL/GenBank/DDBJ whole genome shotgun (WGS) entry which is preliminary data.</text>
</comment>
<evidence type="ECO:0000313" key="2">
    <source>
        <dbReference type="EMBL" id="CAK0813310.1"/>
    </source>
</evidence>
<evidence type="ECO:0000256" key="1">
    <source>
        <dbReference type="SAM" id="MobiDB-lite"/>
    </source>
</evidence>
<feature type="compositionally biased region" description="Acidic residues" evidence="1">
    <location>
        <begin position="126"/>
        <end position="135"/>
    </location>
</feature>
<feature type="compositionally biased region" description="Basic and acidic residues" evidence="1">
    <location>
        <begin position="35"/>
        <end position="53"/>
    </location>
</feature>
<proteinExistence type="predicted"/>
<name>A0ABN9R4L8_9DINO</name>
<feature type="region of interest" description="Disordered" evidence="1">
    <location>
        <begin position="1"/>
        <end position="210"/>
    </location>
</feature>
<dbReference type="EMBL" id="CAUYUJ010005348">
    <property type="protein sequence ID" value="CAK0813310.1"/>
    <property type="molecule type" value="Genomic_DNA"/>
</dbReference>
<keyword evidence="3" id="KW-1185">Reference proteome</keyword>
<sequence>EDPDLRPRAPEGARAREARGRAVRAVDADQTAEEETPKDLAVRARSDGQERVQKRPCCNGSGRLTASARLLSPRTIITSAAGPGRGEAGEATKRLPAVLGGGQTGSACLERLPGEEEGGRGVAKEEDQDQDEEAELVILHDHETQTSSRPKLTNPQSEREPKGARRPEGAAAPRPRSRSRRPAGPRAKSRKGPSSAHRAGKGPTRTGSEK</sequence>
<reference evidence="2" key="1">
    <citation type="submission" date="2023-10" db="EMBL/GenBank/DDBJ databases">
        <authorList>
            <person name="Chen Y."/>
            <person name="Shah S."/>
            <person name="Dougan E. K."/>
            <person name="Thang M."/>
            <person name="Chan C."/>
        </authorList>
    </citation>
    <scope>NUCLEOTIDE SEQUENCE [LARGE SCALE GENOMIC DNA]</scope>
</reference>
<dbReference type="Proteomes" id="UP001189429">
    <property type="component" value="Unassembled WGS sequence"/>
</dbReference>
<feature type="compositionally biased region" description="Basic and acidic residues" evidence="1">
    <location>
        <begin position="157"/>
        <end position="168"/>
    </location>
</feature>